<keyword evidence="10" id="KW-0067">ATP-binding</keyword>
<dbReference type="InterPro" id="IPR011037">
    <property type="entry name" value="Pyrv_Knase-like_insert_dom_sf"/>
</dbReference>
<dbReference type="UniPathway" id="UPA00109">
    <property type="reaction ID" value="UER00188"/>
</dbReference>
<name>A0A1B9B8B0_9BACI</name>
<dbReference type="GO" id="GO:0005524">
    <property type="term" value="F:ATP binding"/>
    <property type="evidence" value="ECO:0007669"/>
    <property type="project" value="UniProtKB-KW"/>
</dbReference>
<accession>A0A1B9B8B0</accession>
<keyword evidence="11" id="KW-0460">Magnesium</keyword>
<keyword evidence="12" id="KW-0324">Glycolysis</keyword>
<comment type="similarity">
    <text evidence="3">Belongs to the pyruvate kinase family.</text>
</comment>
<sequence>MHHFSQDELANKTWSLYQTAVNQAALVPLIHPRIHHTFSAQNLLAFLAYKNNIDSTFVTALQSRGFCLSSNQSMMQSLQILCSNLGISPPIHTPDAEAHSQLRRERTQTVLGERASEHSPHIMVTLDGQMTSPSLIEGFLLNGMTIARINCAYDDTLTWKKMIDTIRYAEEQLRNKGKYKNQRCQIHMDLAGPKIRVGPLKKVAYPLKIGIKKDRYGRPLAAKKGIISWQSASTKQLVNEEYDFIISTSPCEHFRQLTKGDSLSFVDNRNKKRKFFITDTLPAGLIVTIEETAYITEHTKLKSTQGEIELFVNNVERSPIQIEVKKGDLLRIHLNHSTEGHPATESASAAISVSLPEAFACVQKGHRIFIDDGKIQAVVRTCNQDFIDAEIISPDMETAIKENKGINLPDCDANSTISALTNKDEEDLAFICEHADMVGLSFIHSAQDLQKLQQLLANYSHKDLTVIAKIETKEAIHHFSNILLEGLTFSKFGIMAARGDLAIEIGFDKLPVVQEEILSMCRAAHIPVILATQVLESLAKKGTPSRSELADLFFGSEFDCLMLNKGPFMEETIEFLTETLLLISEAKDYKQTFTRSFSSVNER</sequence>
<evidence type="ECO:0000256" key="6">
    <source>
        <dbReference type="ARBA" id="ARBA00022679"/>
    </source>
</evidence>
<reference evidence="16" key="1">
    <citation type="submission" date="2016-05" db="EMBL/GenBank/DDBJ databases">
        <authorList>
            <person name="Liu B."/>
            <person name="Wang J."/>
            <person name="Zhu Y."/>
            <person name="Liu G."/>
            <person name="Chen Q."/>
            <person name="Chen Z."/>
            <person name="Lan J."/>
            <person name="Che J."/>
            <person name="Ge C."/>
            <person name="Shi H."/>
            <person name="Pan Z."/>
            <person name="Liu X."/>
        </authorList>
    </citation>
    <scope>NUCLEOTIDE SEQUENCE [LARGE SCALE GENOMIC DNA]</scope>
    <source>
        <strain evidence="16">FJAT-27215</strain>
    </source>
</reference>
<evidence type="ECO:0000313" key="15">
    <source>
        <dbReference type="EMBL" id="OCA92344.1"/>
    </source>
</evidence>
<keyword evidence="7" id="KW-0479">Metal-binding</keyword>
<evidence type="ECO:0000313" key="16">
    <source>
        <dbReference type="Proteomes" id="UP000092578"/>
    </source>
</evidence>
<comment type="pathway">
    <text evidence="2">Carbohydrate degradation; glycolysis; pyruvate from D-glyceraldehyde 3-phosphate: step 5/5.</text>
</comment>
<dbReference type="SUPFAM" id="SSF50800">
    <property type="entry name" value="PK beta-barrel domain-like"/>
    <property type="match status" value="1"/>
</dbReference>
<evidence type="ECO:0000256" key="12">
    <source>
        <dbReference type="ARBA" id="ARBA00023152"/>
    </source>
</evidence>
<evidence type="ECO:0000256" key="5">
    <source>
        <dbReference type="ARBA" id="ARBA00018587"/>
    </source>
</evidence>
<dbReference type="AlphaFoldDB" id="A0A1B9B8B0"/>
<keyword evidence="16" id="KW-1185">Reference proteome</keyword>
<evidence type="ECO:0000256" key="1">
    <source>
        <dbReference type="ARBA" id="ARBA00001958"/>
    </source>
</evidence>
<dbReference type="GO" id="GO:0004743">
    <property type="term" value="F:pyruvate kinase activity"/>
    <property type="evidence" value="ECO:0007669"/>
    <property type="project" value="UniProtKB-EC"/>
</dbReference>
<protein>
    <recommendedName>
        <fullName evidence="5">Pyruvate kinase</fullName>
        <ecNumber evidence="4">2.7.1.40</ecNumber>
    </recommendedName>
</protein>
<dbReference type="Gene3D" id="2.40.33.10">
    <property type="entry name" value="PK beta-barrel domain-like"/>
    <property type="match status" value="1"/>
</dbReference>
<dbReference type="SUPFAM" id="SSF51621">
    <property type="entry name" value="Phosphoenolpyruvate/pyruvate domain"/>
    <property type="match status" value="1"/>
</dbReference>
<evidence type="ECO:0000259" key="14">
    <source>
        <dbReference type="Pfam" id="PF00224"/>
    </source>
</evidence>
<keyword evidence="9" id="KW-0418">Kinase</keyword>
<proteinExistence type="inferred from homology"/>
<dbReference type="GO" id="GO:0016301">
    <property type="term" value="F:kinase activity"/>
    <property type="evidence" value="ECO:0007669"/>
    <property type="project" value="UniProtKB-KW"/>
</dbReference>
<evidence type="ECO:0000256" key="4">
    <source>
        <dbReference type="ARBA" id="ARBA00012142"/>
    </source>
</evidence>
<dbReference type="InterPro" id="IPR015813">
    <property type="entry name" value="Pyrv/PenolPyrv_kinase-like_dom"/>
</dbReference>
<feature type="domain" description="Pyruvate kinase barrel" evidence="14">
    <location>
        <begin position="309"/>
        <end position="563"/>
    </location>
</feature>
<evidence type="ECO:0000256" key="8">
    <source>
        <dbReference type="ARBA" id="ARBA00022741"/>
    </source>
</evidence>
<evidence type="ECO:0000256" key="3">
    <source>
        <dbReference type="ARBA" id="ARBA00008663"/>
    </source>
</evidence>
<comment type="caution">
    <text evidence="15">The sequence shown here is derived from an EMBL/GenBank/DDBJ whole genome shotgun (WGS) entry which is preliminary data.</text>
</comment>
<dbReference type="Proteomes" id="UP000092578">
    <property type="component" value="Unassembled WGS sequence"/>
</dbReference>
<dbReference type="InterPro" id="IPR001697">
    <property type="entry name" value="Pyr_Knase"/>
</dbReference>
<evidence type="ECO:0000256" key="7">
    <source>
        <dbReference type="ARBA" id="ARBA00022723"/>
    </source>
</evidence>
<dbReference type="GO" id="GO:0030955">
    <property type="term" value="F:potassium ion binding"/>
    <property type="evidence" value="ECO:0007669"/>
    <property type="project" value="InterPro"/>
</dbReference>
<dbReference type="EMBL" id="MAYT01000001">
    <property type="protein sequence ID" value="OCA92344.1"/>
    <property type="molecule type" value="Genomic_DNA"/>
</dbReference>
<dbReference type="InterPro" id="IPR040442">
    <property type="entry name" value="Pyrv_kinase-like_dom_sf"/>
</dbReference>
<keyword evidence="6" id="KW-0808">Transferase</keyword>
<dbReference type="InterPro" id="IPR015806">
    <property type="entry name" value="Pyrv_Knase_insert_dom_sf"/>
</dbReference>
<dbReference type="PROSITE" id="PS00110">
    <property type="entry name" value="PYRUVATE_KINASE"/>
    <property type="match status" value="1"/>
</dbReference>
<evidence type="ECO:0000256" key="11">
    <source>
        <dbReference type="ARBA" id="ARBA00022842"/>
    </source>
</evidence>
<organism evidence="15 16">
    <name type="scientific">Pseudobacillus wudalianchiensis</name>
    <dbReference type="NCBI Taxonomy" id="1743143"/>
    <lineage>
        <taxon>Bacteria</taxon>
        <taxon>Bacillati</taxon>
        <taxon>Bacillota</taxon>
        <taxon>Bacilli</taxon>
        <taxon>Bacillales</taxon>
        <taxon>Bacillaceae</taxon>
        <taxon>Pseudobacillus</taxon>
    </lineage>
</organism>
<dbReference type="EC" id="2.7.1.40" evidence="4"/>
<comment type="cofactor">
    <cofactor evidence="1">
        <name>K(+)</name>
        <dbReference type="ChEBI" id="CHEBI:29103"/>
    </cofactor>
</comment>
<dbReference type="PANTHER" id="PTHR11817">
    <property type="entry name" value="PYRUVATE KINASE"/>
    <property type="match status" value="1"/>
</dbReference>
<dbReference type="Gene3D" id="3.20.20.60">
    <property type="entry name" value="Phosphoenolpyruvate-binding domains"/>
    <property type="match status" value="2"/>
</dbReference>
<dbReference type="GO" id="GO:0000287">
    <property type="term" value="F:magnesium ion binding"/>
    <property type="evidence" value="ECO:0007669"/>
    <property type="project" value="InterPro"/>
</dbReference>
<evidence type="ECO:0000256" key="2">
    <source>
        <dbReference type="ARBA" id="ARBA00004997"/>
    </source>
</evidence>
<evidence type="ECO:0000256" key="9">
    <source>
        <dbReference type="ARBA" id="ARBA00022777"/>
    </source>
</evidence>
<evidence type="ECO:0000256" key="10">
    <source>
        <dbReference type="ARBA" id="ARBA00022840"/>
    </source>
</evidence>
<dbReference type="Pfam" id="PF00224">
    <property type="entry name" value="PK"/>
    <property type="match status" value="1"/>
</dbReference>
<gene>
    <name evidence="15" type="ORF">A8F95_01090</name>
</gene>
<dbReference type="InterPro" id="IPR018209">
    <property type="entry name" value="Pyrv_Knase_AS"/>
</dbReference>
<keyword evidence="8" id="KW-0547">Nucleotide-binding</keyword>
<keyword evidence="13" id="KW-0670">Pyruvate</keyword>
<evidence type="ECO:0000256" key="13">
    <source>
        <dbReference type="ARBA" id="ARBA00023317"/>
    </source>
</evidence>
<dbReference type="InterPro" id="IPR015793">
    <property type="entry name" value="Pyrv_Knase_brl"/>
</dbReference>